<sequence>MPHVDGSYLYRTRTAHLRRAPVYHHFEHHGYSWLVDVDRLPRVPWWLRPFARFDARDHLHGAPGDSLRQRIDAFLWDRGVDLGGGRVTALLQARVAGYAFNPVTLYWCHDTAGVVRHIVMEMHNHRGERHAYLLPPSPDGTSMAPKRLRVSPFNGTDGHYLVRAPHPGDEVNVTVSLHRGNGPAFIATVRGARRRAGVAEVLLMQAKAPLAPLMTALEYRLQHLTLWLRRVPLVRGAEAVGETVAPTAAFVGNTARSRYS</sequence>
<dbReference type="InterPro" id="IPR010775">
    <property type="entry name" value="DUF1365"/>
</dbReference>
<dbReference type="EMBL" id="LQIR01000056">
    <property type="protein sequence ID" value="KUI09329.1"/>
    <property type="molecule type" value="Genomic_DNA"/>
</dbReference>
<keyword evidence="2" id="KW-1185">Reference proteome</keyword>
<gene>
    <name evidence="1" type="ORF">AU192_17275</name>
</gene>
<evidence type="ECO:0000313" key="2">
    <source>
        <dbReference type="Proteomes" id="UP000053707"/>
    </source>
</evidence>
<evidence type="ECO:0000313" key="1">
    <source>
        <dbReference type="EMBL" id="KUI09329.1"/>
    </source>
</evidence>
<dbReference type="AlphaFoldDB" id="A0A101A0Y7"/>
<proteinExistence type="predicted"/>
<protein>
    <recommendedName>
        <fullName evidence="3">DUF1365 domain-containing protein</fullName>
    </recommendedName>
</protein>
<dbReference type="Pfam" id="PF07103">
    <property type="entry name" value="DUF1365"/>
    <property type="match status" value="1"/>
</dbReference>
<evidence type="ECO:0008006" key="3">
    <source>
        <dbReference type="Google" id="ProtNLM"/>
    </source>
</evidence>
<dbReference type="PANTHER" id="PTHR33973">
    <property type="entry name" value="OS07G0153300 PROTEIN"/>
    <property type="match status" value="1"/>
</dbReference>
<accession>A0A101A0Y7</accession>
<comment type="caution">
    <text evidence="1">The sequence shown here is derived from an EMBL/GenBank/DDBJ whole genome shotgun (WGS) entry which is preliminary data.</text>
</comment>
<organism evidence="1 2">
    <name type="scientific">Mycobacterium lehmannii</name>
    <dbReference type="NCBI Taxonomy" id="2048550"/>
    <lineage>
        <taxon>Bacteria</taxon>
        <taxon>Bacillati</taxon>
        <taxon>Actinomycetota</taxon>
        <taxon>Actinomycetes</taxon>
        <taxon>Mycobacteriales</taxon>
        <taxon>Mycobacteriaceae</taxon>
        <taxon>Mycobacterium</taxon>
    </lineage>
</organism>
<dbReference type="PANTHER" id="PTHR33973:SF4">
    <property type="entry name" value="OS07G0153300 PROTEIN"/>
    <property type="match status" value="1"/>
</dbReference>
<name>A0A101A0Y7_9MYCO</name>
<dbReference type="Proteomes" id="UP000053707">
    <property type="component" value="Unassembled WGS sequence"/>
</dbReference>
<reference evidence="1 2" key="1">
    <citation type="submission" date="2016-01" db="EMBL/GenBank/DDBJ databases">
        <authorList>
            <consortium name="TB Trials Study Group"/>
            <person name="Sutton G."/>
            <person name="Brinkac L."/>
            <person name="Sanka R."/>
            <person name="Adams M."/>
            <person name="Lau E.L."/>
            <person name="Macaden R."/>
            <person name="Grewal H.M.S."/>
        </authorList>
    </citation>
    <scope>NUCLEOTIDE SEQUENCE [LARGE SCALE GENOMIC DNA]</scope>
    <source>
        <strain evidence="1 2">IS-1744</strain>
    </source>
</reference>